<dbReference type="AlphaFoldDB" id="A0A0W1ABQ7"/>
<keyword evidence="1" id="KW-1133">Transmembrane helix</keyword>
<evidence type="ECO:0000313" key="2">
    <source>
        <dbReference type="EMBL" id="KTD78783.1"/>
    </source>
</evidence>
<feature type="transmembrane region" description="Helical" evidence="1">
    <location>
        <begin position="297"/>
        <end position="315"/>
    </location>
</feature>
<organism evidence="2 3">
    <name type="scientific">Legionella waltersii</name>
    <dbReference type="NCBI Taxonomy" id="66969"/>
    <lineage>
        <taxon>Bacteria</taxon>
        <taxon>Pseudomonadati</taxon>
        <taxon>Pseudomonadota</taxon>
        <taxon>Gammaproteobacteria</taxon>
        <taxon>Legionellales</taxon>
        <taxon>Legionellaceae</taxon>
        <taxon>Legionella</taxon>
    </lineage>
</organism>
<sequence length="643" mass="73185">MDITFFEPRSNPINSTLDSKINPLSLMMDYLLKGLLLIVAVTVFIPFSPKLPGPSLDASWALALNEAVARGLAFGKDILFTLGPYSSIYTKSYHPATDWIMMGGSLYLSLCYWLCLMHLMPGVKWRWTIAFAFILFSMMYSRDSLFFSYPLLLGLFVYKTTFMKNGFIEHRTDQPLLFSFLLTPLGLLSLIKGSLMILSIITALFFAAILKLHRQNRLAWISLLIPSITLVFFWTLCGQSIFNIPAYIHSTLVLSFGFTEAMSLEGNISEVLLYWLSACLILLNLLAEKNVPTKARLFLSGIFFLFLLISSKAGFTRHFGHAFISGTSILLASFLLPFVSKSKWNAPIIALAIYSATYINGQYTKISIQDNITSTYKAAWYGAKYRLENQNWLKQNFDLALNYLKEQDNFPNLPGSVDIYSYRQSALIAAGMNWSPRPVFQSYSVFTQSLAETNAHYLASATSPEYIIFKIEPIDNRLPSLEDGTSWPLLLGNYQPFQFKNSNLYLKKQATAPKLNLHKLNDERAVLGEKIELPKSSHPLFVEFEIQPTLLGRIVSALYKTDQLTMNLTLIDGKSKEFRIIPNMGQSRFLLSPLIEDTAEFGLLFNQDHFLDKKTIASFSIQPQHPEKNHWQQNYRIHFYELS</sequence>
<reference evidence="2 3" key="1">
    <citation type="submission" date="2015-11" db="EMBL/GenBank/DDBJ databases">
        <title>Genomic analysis of 38 Legionella species identifies large and diverse effector repertoires.</title>
        <authorList>
            <person name="Burstein D."/>
            <person name="Amaro F."/>
            <person name="Zusman T."/>
            <person name="Lifshitz Z."/>
            <person name="Cohen O."/>
            <person name="Gilbert J.A."/>
            <person name="Pupko T."/>
            <person name="Shuman H.A."/>
            <person name="Segal G."/>
        </authorList>
    </citation>
    <scope>NUCLEOTIDE SEQUENCE [LARGE SCALE GENOMIC DNA]</scope>
    <source>
        <strain evidence="2 3">ATCC 51914</strain>
    </source>
</reference>
<keyword evidence="1 2" id="KW-0812">Transmembrane</keyword>
<comment type="caution">
    <text evidence="2">The sequence shown here is derived from an EMBL/GenBank/DDBJ whole genome shotgun (WGS) entry which is preliminary data.</text>
</comment>
<evidence type="ECO:0000256" key="1">
    <source>
        <dbReference type="SAM" id="Phobius"/>
    </source>
</evidence>
<name>A0A0W1ABQ7_9GAMM</name>
<feature type="transmembrane region" description="Helical" evidence="1">
    <location>
        <begin position="268"/>
        <end position="285"/>
    </location>
</feature>
<feature type="transmembrane region" description="Helical" evidence="1">
    <location>
        <begin position="30"/>
        <end position="47"/>
    </location>
</feature>
<keyword evidence="1" id="KW-0472">Membrane</keyword>
<dbReference type="Proteomes" id="UP000054729">
    <property type="component" value="Unassembled WGS sequence"/>
</dbReference>
<keyword evidence="3" id="KW-1185">Reference proteome</keyword>
<proteinExistence type="predicted"/>
<feature type="transmembrane region" description="Helical" evidence="1">
    <location>
        <begin position="218"/>
        <end position="248"/>
    </location>
</feature>
<gene>
    <name evidence="2" type="ORF">Lwal_1553</name>
</gene>
<protein>
    <submittedName>
        <fullName evidence="2">Transmembrane protein</fullName>
    </submittedName>
</protein>
<dbReference type="RefSeq" id="WP_058480254.1">
    <property type="nucleotide sequence ID" value="NZ_CAAAIQ010000015.1"/>
</dbReference>
<dbReference type="STRING" id="66969.Lwal_1553"/>
<dbReference type="PATRIC" id="fig|66969.6.peg.1694"/>
<feature type="transmembrane region" description="Helical" evidence="1">
    <location>
        <begin position="99"/>
        <end position="119"/>
    </location>
</feature>
<feature type="transmembrane region" description="Helical" evidence="1">
    <location>
        <begin position="178"/>
        <end position="206"/>
    </location>
</feature>
<evidence type="ECO:0000313" key="3">
    <source>
        <dbReference type="Proteomes" id="UP000054729"/>
    </source>
</evidence>
<dbReference type="EMBL" id="LNZB01000038">
    <property type="protein sequence ID" value="KTD78783.1"/>
    <property type="molecule type" value="Genomic_DNA"/>
</dbReference>
<dbReference type="OrthoDB" id="176190at2"/>
<accession>A0A0W1ABQ7</accession>